<evidence type="ECO:0000256" key="13">
    <source>
        <dbReference type="SAM" id="SignalP"/>
    </source>
</evidence>
<keyword evidence="9 16" id="KW-0675">Receptor</keyword>
<proteinExistence type="inferred from homology"/>
<dbReference type="PROSITE" id="PS52016">
    <property type="entry name" value="TONB_DEPENDENT_REC_3"/>
    <property type="match status" value="1"/>
</dbReference>
<keyword evidence="4 11" id="KW-1134">Transmembrane beta strand</keyword>
<keyword evidence="3 11" id="KW-0813">Transport</keyword>
<dbReference type="PANTHER" id="PTHR30069:SF29">
    <property type="entry name" value="HEMOGLOBIN AND HEMOGLOBIN-HAPTOGLOBIN-BINDING PROTEIN 1-RELATED"/>
    <property type="match status" value="1"/>
</dbReference>
<keyword evidence="10 11" id="KW-0998">Cell outer membrane</keyword>
<feature type="domain" description="TonB-dependent receptor-like beta-barrel" evidence="14">
    <location>
        <begin position="239"/>
        <end position="630"/>
    </location>
</feature>
<accession>A0ABV7PMW8</accession>
<dbReference type="InterPro" id="IPR012910">
    <property type="entry name" value="Plug_dom"/>
</dbReference>
<evidence type="ECO:0000256" key="11">
    <source>
        <dbReference type="PROSITE-ProRule" id="PRU01360"/>
    </source>
</evidence>
<keyword evidence="17" id="KW-1185">Reference proteome</keyword>
<dbReference type="InterPro" id="IPR037066">
    <property type="entry name" value="Plug_dom_sf"/>
</dbReference>
<organism evidence="16 17">
    <name type="scientific">Massilia haematophila</name>
    <dbReference type="NCBI Taxonomy" id="457923"/>
    <lineage>
        <taxon>Bacteria</taxon>
        <taxon>Pseudomonadati</taxon>
        <taxon>Pseudomonadota</taxon>
        <taxon>Betaproteobacteria</taxon>
        <taxon>Burkholderiales</taxon>
        <taxon>Oxalobacteraceae</taxon>
        <taxon>Telluria group</taxon>
        <taxon>Massilia</taxon>
    </lineage>
</organism>
<evidence type="ECO:0000313" key="17">
    <source>
        <dbReference type="Proteomes" id="UP001595665"/>
    </source>
</evidence>
<evidence type="ECO:0000256" key="2">
    <source>
        <dbReference type="ARBA" id="ARBA00009810"/>
    </source>
</evidence>
<keyword evidence="5 11" id="KW-0812">Transmembrane</keyword>
<keyword evidence="7 12" id="KW-0798">TonB box</keyword>
<comment type="subcellular location">
    <subcellularLocation>
        <location evidence="1 11">Cell outer membrane</location>
        <topology evidence="1 11">Multi-pass membrane protein</topology>
    </subcellularLocation>
</comment>
<feature type="signal peptide" evidence="13">
    <location>
        <begin position="1"/>
        <end position="29"/>
    </location>
</feature>
<evidence type="ECO:0000256" key="1">
    <source>
        <dbReference type="ARBA" id="ARBA00004571"/>
    </source>
</evidence>
<evidence type="ECO:0000256" key="10">
    <source>
        <dbReference type="ARBA" id="ARBA00023237"/>
    </source>
</evidence>
<keyword evidence="6 13" id="KW-0732">Signal</keyword>
<dbReference type="PANTHER" id="PTHR30069">
    <property type="entry name" value="TONB-DEPENDENT OUTER MEMBRANE RECEPTOR"/>
    <property type="match status" value="1"/>
</dbReference>
<dbReference type="Pfam" id="PF00593">
    <property type="entry name" value="TonB_dep_Rec_b-barrel"/>
    <property type="match status" value="1"/>
</dbReference>
<name>A0ABV7PMW8_9BURK</name>
<comment type="caution">
    <text evidence="16">The sequence shown here is derived from an EMBL/GenBank/DDBJ whole genome shotgun (WGS) entry which is preliminary data.</text>
</comment>
<dbReference type="InterPro" id="IPR000531">
    <property type="entry name" value="Beta-barrel_TonB"/>
</dbReference>
<dbReference type="InterPro" id="IPR036942">
    <property type="entry name" value="Beta-barrel_TonB_sf"/>
</dbReference>
<comment type="similarity">
    <text evidence="2 11 12">Belongs to the TonB-dependent receptor family.</text>
</comment>
<sequence length="658" mass="70876">MQDPLPTLRLRALAVLTVVALGAAAPAAAQSGNTASDSGQLQAEFADLSIEELANIQITSVSKRPERLLDAPASVFVITAEDIRRAGAASLPEALRLAPNLQVAQVNGASYAITARGLNGGGNSAPNKLLVLIDGRSVYTPLFSGVFWDVQDVMLEDIDRIEVISGPGGTLWGVNAVNGVINITTRSARDTQGSLAVLRGASNGADLAFRQGGRSGEGSWRVYGKARGRGHTELASGAPIDDGWHAAQVGVRADWERGADRFSFIGNANRGIFEQPAPGAIAVSGTDPGLGRIDTRGLNLTGEWVHTLEGGGKVDVQLYYDYTRREVPPIFTQSLDIVDLQVQHTLAPIGVHSLAWGANARYSWDRTESSQYVAFLPERLNQAWLSLFAQDEIALTPTLRATVGARVERNPYTGAEFLPSVRLSWSAAPDHAFWAAASRAVRAPSRVDADTYIPGRPPYILAGGDTVRSEVAKVFELGYRGQPLPRLSYSATLFYNDYAHLRTQELAPSRTAVSFANLMDGHALGVEIWGSFQATKAWRLSGGLTALRERLRLKAGSNDVGGLQRVGLDPSHVWQLRSNYSIDATREFEVALRKVDDLDSPAVPGYTALDARFGWRLRPNLELSVAGKNLNGDHAEYGGIATRSEIPRTVAVKLVWTN</sequence>
<dbReference type="Gene3D" id="2.170.130.10">
    <property type="entry name" value="TonB-dependent receptor, plug domain"/>
    <property type="match status" value="1"/>
</dbReference>
<dbReference type="RefSeq" id="WP_379737080.1">
    <property type="nucleotide sequence ID" value="NZ_JBHRVV010000001.1"/>
</dbReference>
<evidence type="ECO:0000256" key="12">
    <source>
        <dbReference type="RuleBase" id="RU003357"/>
    </source>
</evidence>
<dbReference type="Proteomes" id="UP001595665">
    <property type="component" value="Unassembled WGS sequence"/>
</dbReference>
<evidence type="ECO:0000256" key="4">
    <source>
        <dbReference type="ARBA" id="ARBA00022452"/>
    </source>
</evidence>
<protein>
    <submittedName>
        <fullName evidence="16">TonB-dependent receptor plug domain-containing protein</fullName>
    </submittedName>
</protein>
<evidence type="ECO:0000256" key="9">
    <source>
        <dbReference type="ARBA" id="ARBA00023170"/>
    </source>
</evidence>
<evidence type="ECO:0000259" key="15">
    <source>
        <dbReference type="Pfam" id="PF07715"/>
    </source>
</evidence>
<evidence type="ECO:0000256" key="5">
    <source>
        <dbReference type="ARBA" id="ARBA00022692"/>
    </source>
</evidence>
<dbReference type="Pfam" id="PF07715">
    <property type="entry name" value="Plug"/>
    <property type="match status" value="1"/>
</dbReference>
<evidence type="ECO:0000256" key="3">
    <source>
        <dbReference type="ARBA" id="ARBA00022448"/>
    </source>
</evidence>
<reference evidence="17" key="1">
    <citation type="journal article" date="2019" name="Int. J. Syst. Evol. Microbiol.">
        <title>The Global Catalogue of Microorganisms (GCM) 10K type strain sequencing project: providing services to taxonomists for standard genome sequencing and annotation.</title>
        <authorList>
            <consortium name="The Broad Institute Genomics Platform"/>
            <consortium name="The Broad Institute Genome Sequencing Center for Infectious Disease"/>
            <person name="Wu L."/>
            <person name="Ma J."/>
        </authorList>
    </citation>
    <scope>NUCLEOTIDE SEQUENCE [LARGE SCALE GENOMIC DNA]</scope>
    <source>
        <strain evidence="17">CCM 7480</strain>
    </source>
</reference>
<evidence type="ECO:0000256" key="6">
    <source>
        <dbReference type="ARBA" id="ARBA00022729"/>
    </source>
</evidence>
<dbReference type="InterPro" id="IPR039426">
    <property type="entry name" value="TonB-dep_rcpt-like"/>
</dbReference>
<feature type="chain" id="PRO_5046752101" evidence="13">
    <location>
        <begin position="30"/>
        <end position="658"/>
    </location>
</feature>
<dbReference type="EMBL" id="JBHRVV010000001">
    <property type="protein sequence ID" value="MFC3460583.1"/>
    <property type="molecule type" value="Genomic_DNA"/>
</dbReference>
<evidence type="ECO:0000259" key="14">
    <source>
        <dbReference type="Pfam" id="PF00593"/>
    </source>
</evidence>
<dbReference type="SUPFAM" id="SSF56935">
    <property type="entry name" value="Porins"/>
    <property type="match status" value="1"/>
</dbReference>
<evidence type="ECO:0000256" key="7">
    <source>
        <dbReference type="ARBA" id="ARBA00023077"/>
    </source>
</evidence>
<gene>
    <name evidence="16" type="ORF">ACFOPH_20380</name>
</gene>
<dbReference type="Gene3D" id="2.40.170.20">
    <property type="entry name" value="TonB-dependent receptor, beta-barrel domain"/>
    <property type="match status" value="1"/>
</dbReference>
<keyword evidence="8 11" id="KW-0472">Membrane</keyword>
<evidence type="ECO:0000256" key="8">
    <source>
        <dbReference type="ARBA" id="ARBA00023136"/>
    </source>
</evidence>
<evidence type="ECO:0000313" key="16">
    <source>
        <dbReference type="EMBL" id="MFC3460583.1"/>
    </source>
</evidence>
<feature type="domain" description="TonB-dependent receptor plug" evidence="15">
    <location>
        <begin position="68"/>
        <end position="180"/>
    </location>
</feature>